<evidence type="ECO:0000256" key="5">
    <source>
        <dbReference type="SAM" id="Phobius"/>
    </source>
</evidence>
<feature type="transmembrane region" description="Helical" evidence="5">
    <location>
        <begin position="225"/>
        <end position="243"/>
    </location>
</feature>
<feature type="domain" description="O-antigen ligase-related" evidence="6">
    <location>
        <begin position="210"/>
        <end position="368"/>
    </location>
</feature>
<dbReference type="PANTHER" id="PTHR37422">
    <property type="entry name" value="TEICHURONIC ACID BIOSYNTHESIS PROTEIN TUAE"/>
    <property type="match status" value="1"/>
</dbReference>
<dbReference type="Pfam" id="PF04932">
    <property type="entry name" value="Wzy_C"/>
    <property type="match status" value="1"/>
</dbReference>
<dbReference type="KEGG" id="vfm:VFMJ11_0136"/>
<evidence type="ECO:0000313" key="8">
    <source>
        <dbReference type="Proteomes" id="UP000001857"/>
    </source>
</evidence>
<dbReference type="InterPro" id="IPR007016">
    <property type="entry name" value="O-antigen_ligase-rel_domated"/>
</dbReference>
<feature type="transmembrane region" description="Helical" evidence="5">
    <location>
        <begin position="169"/>
        <end position="188"/>
    </location>
</feature>
<dbReference type="RefSeq" id="WP_012532686.1">
    <property type="nucleotide sequence ID" value="NC_011184.1"/>
</dbReference>
<name>B5FFG9_ALIFM</name>
<gene>
    <name evidence="7" type="ordered locus">VFMJ11_0136</name>
</gene>
<proteinExistence type="predicted"/>
<dbReference type="PANTHER" id="PTHR37422:SF13">
    <property type="entry name" value="LIPOPOLYSACCHARIDE BIOSYNTHESIS PROTEIN PA4999-RELATED"/>
    <property type="match status" value="1"/>
</dbReference>
<feature type="transmembrane region" description="Helical" evidence="5">
    <location>
        <begin position="123"/>
        <end position="140"/>
    </location>
</feature>
<sequence length="445" mass="51234">MTLNAIDSKLSPMINSKNFSNLMLICLLGYAILKYASRTYGDIFQSFLVFGSILAIYVERKKIFKDKMLISLFLALVIQVLSWINATIQIPQLAQSTPEFGQLGNLFFFIFIAYWLKAKTTSVYLLWFSMLIGFALSFYIHSDHFVQDLIQGAHGLRIDFNVNNAQHPALWSGLAFLLLSYFIIKYFYLAIQTNKTIKYLTLTFGLMLINLFFIFVIFATQTRQVFLGLMISCIFAPFIYSLLQKNQPSLKLTLPIIFVSVLALIAMTNISTLEKRTSTESSTYKKLLMGDIDNIPYDSSGIRINIWYEAYGWIQERPILGSGQDIRDDVILLSKRIPENIRTTINHLHNSFIEVTLSYGIIGLALILFMFYWLLHSTSKLVPLGQFNEIRLIALLFLIYWFVVNNFESYLFSTTGLLVHNIMFGSIYTFYLTEQLKNKENETAI</sequence>
<feature type="transmembrane region" description="Helical" evidence="5">
    <location>
        <begin position="387"/>
        <end position="404"/>
    </location>
</feature>
<feature type="transmembrane region" description="Helical" evidence="5">
    <location>
        <begin position="410"/>
        <end position="431"/>
    </location>
</feature>
<feature type="transmembrane region" description="Helical" evidence="5">
    <location>
        <begin position="70"/>
        <end position="88"/>
    </location>
</feature>
<dbReference type="GO" id="GO:0016020">
    <property type="term" value="C:membrane"/>
    <property type="evidence" value="ECO:0007669"/>
    <property type="project" value="UniProtKB-SubCell"/>
</dbReference>
<evidence type="ECO:0000256" key="3">
    <source>
        <dbReference type="ARBA" id="ARBA00022989"/>
    </source>
</evidence>
<keyword evidence="4 5" id="KW-0472">Membrane</keyword>
<feature type="transmembrane region" description="Helical" evidence="5">
    <location>
        <begin position="200"/>
        <end position="219"/>
    </location>
</feature>
<reference evidence="8" key="1">
    <citation type="submission" date="2008-08" db="EMBL/GenBank/DDBJ databases">
        <title>Complete sequence of Vibrio fischeri strain MJ11.</title>
        <authorList>
            <person name="Mandel M.J."/>
            <person name="Stabb E.V."/>
            <person name="Ruby E.G."/>
            <person name="Ferriera S."/>
            <person name="Johnson J."/>
            <person name="Kravitz S."/>
            <person name="Beeson K."/>
            <person name="Sutton G."/>
            <person name="Rogers Y.-H."/>
            <person name="Friedman R."/>
            <person name="Frazier M."/>
            <person name="Venter J.C."/>
        </authorList>
    </citation>
    <scope>NUCLEOTIDE SEQUENCE [LARGE SCALE GENOMIC DNA]</scope>
    <source>
        <strain evidence="8">MJ11</strain>
    </source>
</reference>
<evidence type="ECO:0000259" key="6">
    <source>
        <dbReference type="Pfam" id="PF04932"/>
    </source>
</evidence>
<evidence type="ECO:0000313" key="7">
    <source>
        <dbReference type="EMBL" id="ACH64893.1"/>
    </source>
</evidence>
<keyword evidence="3 5" id="KW-1133">Transmembrane helix</keyword>
<evidence type="ECO:0000256" key="4">
    <source>
        <dbReference type="ARBA" id="ARBA00023136"/>
    </source>
</evidence>
<evidence type="ECO:0000256" key="2">
    <source>
        <dbReference type="ARBA" id="ARBA00022692"/>
    </source>
</evidence>
<feature type="transmembrane region" description="Helical" evidence="5">
    <location>
        <begin position="43"/>
        <end position="58"/>
    </location>
</feature>
<accession>B5FFG9</accession>
<dbReference type="HOGENOM" id="CLU_048390_0_0_6"/>
<protein>
    <submittedName>
        <fullName evidence="7">O-antigen polymerase, putative</fullName>
    </submittedName>
</protein>
<feature type="transmembrane region" description="Helical" evidence="5">
    <location>
        <begin position="357"/>
        <end position="375"/>
    </location>
</feature>
<comment type="subcellular location">
    <subcellularLocation>
        <location evidence="1">Membrane</location>
        <topology evidence="1">Multi-pass membrane protein</topology>
    </subcellularLocation>
</comment>
<dbReference type="AlphaFoldDB" id="B5FFG9"/>
<dbReference type="EMBL" id="CP001139">
    <property type="protein sequence ID" value="ACH64893.1"/>
    <property type="molecule type" value="Genomic_DNA"/>
</dbReference>
<keyword evidence="2 5" id="KW-0812">Transmembrane</keyword>
<evidence type="ECO:0000256" key="1">
    <source>
        <dbReference type="ARBA" id="ARBA00004141"/>
    </source>
</evidence>
<reference evidence="7 8" key="2">
    <citation type="journal article" date="2009" name="Nature">
        <title>A single regulatory gene is sufficient to alter bacterial host range.</title>
        <authorList>
            <person name="Mandel M.J."/>
            <person name="Wollenberg M.S."/>
            <person name="Stabb E.V."/>
            <person name="Visick K.L."/>
            <person name="Ruby E.G."/>
        </authorList>
    </citation>
    <scope>NUCLEOTIDE SEQUENCE [LARGE SCALE GENOMIC DNA]</scope>
    <source>
        <strain evidence="7 8">MJ11</strain>
    </source>
</reference>
<dbReference type="InterPro" id="IPR051533">
    <property type="entry name" value="WaaL-like"/>
</dbReference>
<feature type="transmembrane region" description="Helical" evidence="5">
    <location>
        <begin position="100"/>
        <end position="116"/>
    </location>
</feature>
<organism evidence="7 8">
    <name type="scientific">Aliivibrio fischeri (strain MJ11)</name>
    <name type="common">Vibrio fischeri</name>
    <dbReference type="NCBI Taxonomy" id="388396"/>
    <lineage>
        <taxon>Bacteria</taxon>
        <taxon>Pseudomonadati</taxon>
        <taxon>Pseudomonadota</taxon>
        <taxon>Gammaproteobacteria</taxon>
        <taxon>Vibrionales</taxon>
        <taxon>Vibrionaceae</taxon>
        <taxon>Aliivibrio</taxon>
    </lineage>
</organism>
<feature type="transmembrane region" description="Helical" evidence="5">
    <location>
        <begin position="19"/>
        <end position="37"/>
    </location>
</feature>
<feature type="transmembrane region" description="Helical" evidence="5">
    <location>
        <begin position="250"/>
        <end position="270"/>
    </location>
</feature>
<dbReference type="Proteomes" id="UP000001857">
    <property type="component" value="Chromosome I"/>
</dbReference>